<accession>A0ABV9WEA5</accession>
<keyword evidence="1" id="KW-0812">Transmembrane</keyword>
<dbReference type="PANTHER" id="PTHR37305">
    <property type="entry name" value="INTEGRAL MEMBRANE PROTEIN-RELATED"/>
    <property type="match status" value="1"/>
</dbReference>
<keyword evidence="1" id="KW-0472">Membrane</keyword>
<dbReference type="RefSeq" id="WP_380126890.1">
    <property type="nucleotide sequence ID" value="NZ_JBHSIU010000097.1"/>
</dbReference>
<evidence type="ECO:0000256" key="1">
    <source>
        <dbReference type="SAM" id="Phobius"/>
    </source>
</evidence>
<feature type="transmembrane region" description="Helical" evidence="1">
    <location>
        <begin position="186"/>
        <end position="207"/>
    </location>
</feature>
<dbReference type="Proteomes" id="UP001595912">
    <property type="component" value="Unassembled WGS sequence"/>
</dbReference>
<reference evidence="3" key="1">
    <citation type="journal article" date="2019" name="Int. J. Syst. Evol. Microbiol.">
        <title>The Global Catalogue of Microorganisms (GCM) 10K type strain sequencing project: providing services to taxonomists for standard genome sequencing and annotation.</title>
        <authorList>
            <consortium name="The Broad Institute Genomics Platform"/>
            <consortium name="The Broad Institute Genome Sequencing Center for Infectious Disease"/>
            <person name="Wu L."/>
            <person name="Ma J."/>
        </authorList>
    </citation>
    <scope>NUCLEOTIDE SEQUENCE [LARGE SCALE GENOMIC DNA]</scope>
    <source>
        <strain evidence="3">CGMCC 4.7152</strain>
    </source>
</reference>
<feature type="transmembrane region" description="Helical" evidence="1">
    <location>
        <begin position="234"/>
        <end position="253"/>
    </location>
</feature>
<protein>
    <submittedName>
        <fullName evidence="2">ABC transporter permease subunit</fullName>
    </submittedName>
</protein>
<feature type="transmembrane region" description="Helical" evidence="1">
    <location>
        <begin position="120"/>
        <end position="141"/>
    </location>
</feature>
<proteinExistence type="predicted"/>
<feature type="transmembrane region" description="Helical" evidence="1">
    <location>
        <begin position="153"/>
        <end position="174"/>
    </location>
</feature>
<comment type="caution">
    <text evidence="2">The sequence shown here is derived from an EMBL/GenBank/DDBJ whole genome shotgun (WGS) entry which is preliminary data.</text>
</comment>
<dbReference type="Pfam" id="PF12679">
    <property type="entry name" value="ABC2_membrane_2"/>
    <property type="match status" value="1"/>
</dbReference>
<evidence type="ECO:0000313" key="2">
    <source>
        <dbReference type="EMBL" id="MFC5006275.1"/>
    </source>
</evidence>
<keyword evidence="1" id="KW-1133">Transmembrane helix</keyword>
<name>A0ABV9WEA5_9ACTN</name>
<evidence type="ECO:0000313" key="3">
    <source>
        <dbReference type="Proteomes" id="UP001595912"/>
    </source>
</evidence>
<gene>
    <name evidence="2" type="ORF">ACFPIJ_51705</name>
</gene>
<dbReference type="EMBL" id="JBHSIU010000097">
    <property type="protein sequence ID" value="MFC5006275.1"/>
    <property type="molecule type" value="Genomic_DNA"/>
</dbReference>
<keyword evidence="3" id="KW-1185">Reference proteome</keyword>
<feature type="transmembrane region" description="Helical" evidence="1">
    <location>
        <begin position="66"/>
        <end position="86"/>
    </location>
</feature>
<organism evidence="2 3">
    <name type="scientific">Dactylosporangium cerinum</name>
    <dbReference type="NCBI Taxonomy" id="1434730"/>
    <lineage>
        <taxon>Bacteria</taxon>
        <taxon>Bacillati</taxon>
        <taxon>Actinomycetota</taxon>
        <taxon>Actinomycetes</taxon>
        <taxon>Micromonosporales</taxon>
        <taxon>Micromonosporaceae</taxon>
        <taxon>Dactylosporangium</taxon>
    </lineage>
</organism>
<sequence>MQVFWKTMRDNRRAWIGWTVALTAVAAMYASFYPSINSPAMADALNSFPQSLKEAFHMEDYTKPENYFAVSVFGLLVPILIAVFAISAGARAVAGDEEAGTLDLVQTQPVSRVSLALQRFLAIVVALVTVAAFMCLVVIALRGPGQFTALSPGRLFAICLQLALFGLLFAALAYGVGAWTGRRVHAIAVGAAVAVLGYLGDSFFTQIDSLKWTEKLSPFDWYLGGEPLKHGVQWGHAGLLLGLAVLFVAAGTWRYNQRDIAV</sequence>
<dbReference type="PANTHER" id="PTHR37305:SF1">
    <property type="entry name" value="MEMBRANE PROTEIN"/>
    <property type="match status" value="1"/>
</dbReference>